<dbReference type="KEGG" id="ccot:CCAX7_38780"/>
<sequence length="71" mass="7977">MIRAAAAFVVFGFLGVILRNILTQHPDQHQGDERRDHRGVHLDAMTPEMSLDDLEHRESGLDAPLGDDSER</sequence>
<protein>
    <submittedName>
        <fullName evidence="2">Uncharacterized protein</fullName>
    </submittedName>
</protein>
<gene>
    <name evidence="2" type="ORF">CCAX7_38780</name>
</gene>
<feature type="compositionally biased region" description="Basic and acidic residues" evidence="1">
    <location>
        <begin position="26"/>
        <end position="41"/>
    </location>
</feature>
<dbReference type="EMBL" id="AP025739">
    <property type="protein sequence ID" value="BDI31827.1"/>
    <property type="molecule type" value="Genomic_DNA"/>
</dbReference>
<proteinExistence type="predicted"/>
<dbReference type="AlphaFoldDB" id="A0A402D3P0"/>
<feature type="region of interest" description="Disordered" evidence="1">
    <location>
        <begin position="24"/>
        <end position="71"/>
    </location>
</feature>
<dbReference type="Proteomes" id="UP000287394">
    <property type="component" value="Chromosome"/>
</dbReference>
<evidence type="ECO:0000313" key="2">
    <source>
        <dbReference type="EMBL" id="BDI31827.1"/>
    </source>
</evidence>
<reference evidence="2 3" key="1">
    <citation type="journal article" date="2019" name="Int. J. Syst. Evol. Microbiol.">
        <title>Capsulimonas corticalis gen. nov., sp. nov., an aerobic capsulated bacterium, of a novel bacterial order, Capsulimonadales ord. nov., of the class Armatimonadia of the phylum Armatimonadetes.</title>
        <authorList>
            <person name="Li J."/>
            <person name="Kudo C."/>
            <person name="Tonouchi A."/>
        </authorList>
    </citation>
    <scope>NUCLEOTIDE SEQUENCE [LARGE SCALE GENOMIC DNA]</scope>
    <source>
        <strain evidence="2 3">AX-7</strain>
    </source>
</reference>
<name>A0A402D3P0_9BACT</name>
<evidence type="ECO:0000256" key="1">
    <source>
        <dbReference type="SAM" id="MobiDB-lite"/>
    </source>
</evidence>
<organism evidence="2 3">
    <name type="scientific">Capsulimonas corticalis</name>
    <dbReference type="NCBI Taxonomy" id="2219043"/>
    <lineage>
        <taxon>Bacteria</taxon>
        <taxon>Bacillati</taxon>
        <taxon>Armatimonadota</taxon>
        <taxon>Armatimonadia</taxon>
        <taxon>Capsulimonadales</taxon>
        <taxon>Capsulimonadaceae</taxon>
        <taxon>Capsulimonas</taxon>
    </lineage>
</organism>
<accession>A0A402D3P0</accession>
<evidence type="ECO:0000313" key="3">
    <source>
        <dbReference type="Proteomes" id="UP000287394"/>
    </source>
</evidence>
<keyword evidence="3" id="KW-1185">Reference proteome</keyword>